<gene>
    <name evidence="2" type="ORF">K7472_20120</name>
</gene>
<dbReference type="SUPFAM" id="SSF54593">
    <property type="entry name" value="Glyoxalase/Bleomycin resistance protein/Dihydroxybiphenyl dioxygenase"/>
    <property type="match status" value="2"/>
</dbReference>
<dbReference type="PANTHER" id="PTHR33993:SF10">
    <property type="entry name" value="CONSERVED PROTEIN"/>
    <property type="match status" value="1"/>
</dbReference>
<organism evidence="2 3">
    <name type="scientific">Streptantibioticus parmotrematis</name>
    <dbReference type="NCBI Taxonomy" id="2873249"/>
    <lineage>
        <taxon>Bacteria</taxon>
        <taxon>Bacillati</taxon>
        <taxon>Actinomycetota</taxon>
        <taxon>Actinomycetes</taxon>
        <taxon>Kitasatosporales</taxon>
        <taxon>Streptomycetaceae</taxon>
        <taxon>Streptantibioticus</taxon>
    </lineage>
</organism>
<accession>A0ABS7QV95</accession>
<protein>
    <submittedName>
        <fullName evidence="2">VOC family protein</fullName>
    </submittedName>
</protein>
<name>A0ABS7QV95_9ACTN</name>
<keyword evidence="3" id="KW-1185">Reference proteome</keyword>
<dbReference type="RefSeq" id="WP_222979890.1">
    <property type="nucleotide sequence ID" value="NZ_JAINVZ010000014.1"/>
</dbReference>
<evidence type="ECO:0000259" key="1">
    <source>
        <dbReference type="PROSITE" id="PS51819"/>
    </source>
</evidence>
<reference evidence="2 3" key="1">
    <citation type="submission" date="2021-08" db="EMBL/GenBank/DDBJ databases">
        <title>Streptomyces sp. PTM05 isolated from lichen.</title>
        <authorList>
            <person name="Somphong A."/>
            <person name="Phongsopitanun W."/>
            <person name="Tanasupawat S."/>
        </authorList>
    </citation>
    <scope>NUCLEOTIDE SEQUENCE [LARGE SCALE GENOMIC DNA]</scope>
    <source>
        <strain evidence="2 3">Ptm05</strain>
    </source>
</reference>
<dbReference type="Proteomes" id="UP001198565">
    <property type="component" value="Unassembled WGS sequence"/>
</dbReference>
<comment type="caution">
    <text evidence="2">The sequence shown here is derived from an EMBL/GenBank/DDBJ whole genome shotgun (WGS) entry which is preliminary data.</text>
</comment>
<dbReference type="InterPro" id="IPR029068">
    <property type="entry name" value="Glyas_Bleomycin-R_OHBP_Dase"/>
</dbReference>
<dbReference type="Pfam" id="PF18029">
    <property type="entry name" value="Glyoxalase_6"/>
    <property type="match status" value="1"/>
</dbReference>
<dbReference type="PANTHER" id="PTHR33993">
    <property type="entry name" value="GLYOXALASE-RELATED"/>
    <property type="match status" value="1"/>
</dbReference>
<dbReference type="InterPro" id="IPR041581">
    <property type="entry name" value="Glyoxalase_6"/>
</dbReference>
<proteinExistence type="predicted"/>
<dbReference type="PROSITE" id="PS51819">
    <property type="entry name" value="VOC"/>
    <property type="match status" value="2"/>
</dbReference>
<dbReference type="InterPro" id="IPR052164">
    <property type="entry name" value="Anthracycline_SecMetBiosynth"/>
</dbReference>
<dbReference type="EMBL" id="JAINVZ010000014">
    <property type="protein sequence ID" value="MBY8887136.1"/>
    <property type="molecule type" value="Genomic_DNA"/>
</dbReference>
<evidence type="ECO:0000313" key="3">
    <source>
        <dbReference type="Proteomes" id="UP001198565"/>
    </source>
</evidence>
<feature type="domain" description="VOC" evidence="1">
    <location>
        <begin position="141"/>
        <end position="256"/>
    </location>
</feature>
<dbReference type="CDD" id="cd07247">
    <property type="entry name" value="SgaA_N_like"/>
    <property type="match status" value="1"/>
</dbReference>
<dbReference type="InterPro" id="IPR037523">
    <property type="entry name" value="VOC_core"/>
</dbReference>
<sequence>MTEVPARRSPGAPCWVSLLTRSLPVAQEFYSGLFGWEFQHGPMHFGPYVRAVLDGELVAGIGENPGGRALPVSWTTYLSTLDADHTAELVRDCGGTVAVGPLDADDEAGRMAIAMDPEGAVFGVWQPLTHLGVGVCGRPGTLGWNELVTRETTGLGKFYAAVFGFEPQRADGVDVDHLTLRLQGVPVAGVRGLGRALPRDLGAHWMTYFEVDDPDAAARRAAELGGRVLSGPEESVRGRTAVVRDPEGAVFALLRTRR</sequence>
<evidence type="ECO:0000313" key="2">
    <source>
        <dbReference type="EMBL" id="MBY8887136.1"/>
    </source>
</evidence>
<feature type="domain" description="VOC" evidence="1">
    <location>
        <begin position="12"/>
        <end position="127"/>
    </location>
</feature>
<dbReference type="Gene3D" id="3.10.180.10">
    <property type="entry name" value="2,3-Dihydroxybiphenyl 1,2-Dioxygenase, domain 1"/>
    <property type="match status" value="2"/>
</dbReference>